<keyword evidence="2" id="KW-0732">Signal</keyword>
<name>A0A3Q2QM95_FUNHE</name>
<comment type="subcellular location">
    <subcellularLocation>
        <location evidence="1">Membrane</location>
    </subcellularLocation>
</comment>
<reference evidence="8" key="2">
    <citation type="submission" date="2025-09" db="UniProtKB">
        <authorList>
            <consortium name="Ensembl"/>
        </authorList>
    </citation>
    <scope>IDENTIFICATION</scope>
</reference>
<feature type="domain" description="Ig-like" evidence="7">
    <location>
        <begin position="3"/>
        <end position="119"/>
    </location>
</feature>
<dbReference type="SMART" id="SM00406">
    <property type="entry name" value="IGv"/>
    <property type="match status" value="1"/>
</dbReference>
<evidence type="ECO:0000256" key="5">
    <source>
        <dbReference type="ARBA" id="ARBA00023180"/>
    </source>
</evidence>
<protein>
    <recommendedName>
        <fullName evidence="7">Ig-like domain-containing protein</fullName>
    </recommendedName>
</protein>
<proteinExistence type="predicted"/>
<dbReference type="GO" id="GO:0005102">
    <property type="term" value="F:signaling receptor binding"/>
    <property type="evidence" value="ECO:0007669"/>
    <property type="project" value="TreeGrafter"/>
</dbReference>
<dbReference type="Proteomes" id="UP000265000">
    <property type="component" value="Unplaced"/>
</dbReference>
<organism evidence="8 9">
    <name type="scientific">Fundulus heteroclitus</name>
    <name type="common">Killifish</name>
    <name type="synonym">Mummichog</name>
    <dbReference type="NCBI Taxonomy" id="8078"/>
    <lineage>
        <taxon>Eukaryota</taxon>
        <taxon>Metazoa</taxon>
        <taxon>Chordata</taxon>
        <taxon>Craniata</taxon>
        <taxon>Vertebrata</taxon>
        <taxon>Euteleostomi</taxon>
        <taxon>Actinopterygii</taxon>
        <taxon>Neopterygii</taxon>
        <taxon>Teleostei</taxon>
        <taxon>Neoteleostei</taxon>
        <taxon>Acanthomorphata</taxon>
        <taxon>Ovalentaria</taxon>
        <taxon>Atherinomorphae</taxon>
        <taxon>Cyprinodontiformes</taxon>
        <taxon>Fundulidae</taxon>
        <taxon>Fundulus</taxon>
    </lineage>
</organism>
<dbReference type="PANTHER" id="PTHR24100:SF151">
    <property type="entry name" value="ICOS LIGAND"/>
    <property type="match status" value="1"/>
</dbReference>
<sequence length="143" mass="16329">VDPAAAAWGHHLCLNSHQTNITAEPGQNVTLPCRADQNRPVIVAEWIRTDMKAEYVLRYRDEQSDPEHQHRSFKNRVHLQDGQMKAGNVALVLRNVTSDDRGTYQCWVVEERSSEKKLIGTIHLDVETRMEAENTEPALNIMD</sequence>
<dbReference type="GO" id="GO:0050852">
    <property type="term" value="P:T cell receptor signaling pathway"/>
    <property type="evidence" value="ECO:0007669"/>
    <property type="project" value="TreeGrafter"/>
</dbReference>
<dbReference type="GO" id="GO:1903037">
    <property type="term" value="P:regulation of leukocyte cell-cell adhesion"/>
    <property type="evidence" value="ECO:0007669"/>
    <property type="project" value="UniProtKB-ARBA"/>
</dbReference>
<dbReference type="InterPro" id="IPR007110">
    <property type="entry name" value="Ig-like_dom"/>
</dbReference>
<dbReference type="FunFam" id="2.60.40.10:FF:000142">
    <property type="entry name" value="V-set domain-containing T-cell activation inhibitor 1"/>
    <property type="match status" value="1"/>
</dbReference>
<keyword evidence="9" id="KW-1185">Reference proteome</keyword>
<evidence type="ECO:0000313" key="9">
    <source>
        <dbReference type="Proteomes" id="UP000265000"/>
    </source>
</evidence>
<dbReference type="InterPro" id="IPR013106">
    <property type="entry name" value="Ig_V-set"/>
</dbReference>
<accession>A0A3Q2QM95</accession>
<evidence type="ECO:0000313" key="8">
    <source>
        <dbReference type="Ensembl" id="ENSFHEP00000027817.1"/>
    </source>
</evidence>
<dbReference type="STRING" id="8078.ENSFHEP00000027817"/>
<evidence type="ECO:0000256" key="6">
    <source>
        <dbReference type="ARBA" id="ARBA00023319"/>
    </source>
</evidence>
<keyword evidence="5" id="KW-0325">Glycoprotein</keyword>
<evidence type="ECO:0000259" key="7">
    <source>
        <dbReference type="PROSITE" id="PS50835"/>
    </source>
</evidence>
<evidence type="ECO:0000256" key="4">
    <source>
        <dbReference type="ARBA" id="ARBA00023157"/>
    </source>
</evidence>
<evidence type="ECO:0000256" key="2">
    <source>
        <dbReference type="ARBA" id="ARBA00022729"/>
    </source>
</evidence>
<dbReference type="GO" id="GO:0009897">
    <property type="term" value="C:external side of plasma membrane"/>
    <property type="evidence" value="ECO:0007669"/>
    <property type="project" value="TreeGrafter"/>
</dbReference>
<dbReference type="SUPFAM" id="SSF48726">
    <property type="entry name" value="Immunoglobulin"/>
    <property type="match status" value="1"/>
</dbReference>
<dbReference type="PANTHER" id="PTHR24100">
    <property type="entry name" value="BUTYROPHILIN"/>
    <property type="match status" value="1"/>
</dbReference>
<keyword evidence="4" id="KW-1015">Disulfide bond</keyword>
<dbReference type="SMART" id="SM00409">
    <property type="entry name" value="IG"/>
    <property type="match status" value="1"/>
</dbReference>
<dbReference type="InterPro" id="IPR003599">
    <property type="entry name" value="Ig_sub"/>
</dbReference>
<dbReference type="Ensembl" id="ENSFHET00000016899.1">
    <property type="protein sequence ID" value="ENSFHEP00000027817.1"/>
    <property type="gene ID" value="ENSFHEG00000011521.1"/>
</dbReference>
<dbReference type="InterPro" id="IPR050504">
    <property type="entry name" value="IgSF_BTN/MOG"/>
</dbReference>
<dbReference type="PROSITE" id="PS50835">
    <property type="entry name" value="IG_LIKE"/>
    <property type="match status" value="1"/>
</dbReference>
<keyword evidence="3" id="KW-0472">Membrane</keyword>
<evidence type="ECO:0000256" key="3">
    <source>
        <dbReference type="ARBA" id="ARBA00023136"/>
    </source>
</evidence>
<dbReference type="InterPro" id="IPR013783">
    <property type="entry name" value="Ig-like_fold"/>
</dbReference>
<dbReference type="Pfam" id="PF07686">
    <property type="entry name" value="V-set"/>
    <property type="match status" value="1"/>
</dbReference>
<dbReference type="GO" id="GO:0050863">
    <property type="term" value="P:regulation of T cell activation"/>
    <property type="evidence" value="ECO:0007669"/>
    <property type="project" value="UniProtKB-ARBA"/>
</dbReference>
<dbReference type="AlphaFoldDB" id="A0A3Q2QM95"/>
<evidence type="ECO:0000256" key="1">
    <source>
        <dbReference type="ARBA" id="ARBA00004370"/>
    </source>
</evidence>
<dbReference type="GO" id="GO:0001817">
    <property type="term" value="P:regulation of cytokine production"/>
    <property type="evidence" value="ECO:0007669"/>
    <property type="project" value="TreeGrafter"/>
</dbReference>
<dbReference type="GeneTree" id="ENSGT01090000260338"/>
<reference evidence="8" key="1">
    <citation type="submission" date="2025-08" db="UniProtKB">
        <authorList>
            <consortium name="Ensembl"/>
        </authorList>
    </citation>
    <scope>IDENTIFICATION</scope>
</reference>
<dbReference type="InterPro" id="IPR036179">
    <property type="entry name" value="Ig-like_dom_sf"/>
</dbReference>
<keyword evidence="6" id="KW-0393">Immunoglobulin domain</keyword>
<dbReference type="Gene3D" id="2.60.40.10">
    <property type="entry name" value="Immunoglobulins"/>
    <property type="match status" value="1"/>
</dbReference>